<protein>
    <submittedName>
        <fullName evidence="2">Uncharacterized protein</fullName>
    </submittedName>
</protein>
<dbReference type="AlphaFoldDB" id="A0A368NH35"/>
<dbReference type="GeneID" id="60684925"/>
<comment type="caution">
    <text evidence="2">The sequence shown here is derived from an EMBL/GenBank/DDBJ whole genome shotgun (WGS) entry which is preliminary data.</text>
</comment>
<evidence type="ECO:0000313" key="3">
    <source>
        <dbReference type="Proteomes" id="UP000436911"/>
    </source>
</evidence>
<dbReference type="RefSeq" id="WP_060717878.1">
    <property type="nucleotide sequence ID" value="NZ_CP055265.1"/>
</dbReference>
<keyword evidence="1" id="KW-0812">Transmembrane</keyword>
<reference evidence="2 3" key="1">
    <citation type="submission" date="2018-08" db="EMBL/GenBank/DDBJ databases">
        <title>Genome sequencing of Agrobacterium vitis strain ICMP 10754.</title>
        <authorList>
            <person name="Visnovsky S.B."/>
            <person name="Pitman A.R."/>
        </authorList>
    </citation>
    <scope>NUCLEOTIDE SEQUENCE [LARGE SCALE GENOMIC DNA]</scope>
    <source>
        <strain evidence="2 3">ICMP 10754</strain>
    </source>
</reference>
<proteinExistence type="predicted"/>
<name>A0A368NH35_AGRVI</name>
<keyword evidence="1" id="KW-0472">Membrane</keyword>
<dbReference type="OrthoDB" id="5194627at2"/>
<accession>A0A368NH35</accession>
<evidence type="ECO:0000313" key="2">
    <source>
        <dbReference type="EMBL" id="KAA3526158.1"/>
    </source>
</evidence>
<keyword evidence="1" id="KW-1133">Transmembrane helix</keyword>
<gene>
    <name evidence="2" type="ORF">DXT89_16695</name>
</gene>
<dbReference type="Proteomes" id="UP000436911">
    <property type="component" value="Unassembled WGS sequence"/>
</dbReference>
<dbReference type="EMBL" id="QUSG01000008">
    <property type="protein sequence ID" value="KAA3526158.1"/>
    <property type="molecule type" value="Genomic_DNA"/>
</dbReference>
<feature type="transmembrane region" description="Helical" evidence="1">
    <location>
        <begin position="585"/>
        <end position="607"/>
    </location>
</feature>
<evidence type="ECO:0000256" key="1">
    <source>
        <dbReference type="SAM" id="Phobius"/>
    </source>
</evidence>
<sequence length="609" mass="68160">MIENLLIGCSAYFFERKKALTDSAVENWFAELQRDAQNAMTPLFKEIRKMHGEVRYSTICFAYDRPTAFLNKDAGVVDRIHGYMLIVEHQNHVAVHSIGLKLSLNIKKDWLKPVANNAVNAAIAKAGSKFESMQLRSMSTSNRVLRKKTMEADDLENAMPMAGASRYVGQRYRLRRGTQRYTATPSTGRISLSTDRSGFKTAISWSVDVMAELEVSTGALSPFIENFARPVSLTSIPLTAKPTNFAIDVAELTDRIFSEYSTIKLVKKDLKGQFRELNETECRKILQILDGEFKVAGSRDSLNILNLTDNSKVGTLRWGKDRIGLSTFALQETKGIYVASADDIDHGKNRLSLKIYLDSENLFIILFDTINLAYINGNLFEDSAIRDGGLFFLSHLIPYDCLASASSEKGKFKKNQRSFSSNSVFSQLEKVIAGQDDVLICDDLGDEWADFIGLNTQSKPSTVTFYHAKHGALSLGASSFHISVSQAEKNLGRLTLAQEALSSKFDNWENNPYKSNKKTTKIDRLMRGGTRAKIENDILSLRYSPDLVRRVAIVTSSLSRKAVEKEFQDIKNDSSKRPSAHFVQLYWLLTSFFSACAEVGAIGYVFCQP</sequence>
<organism evidence="2 3">
    <name type="scientific">Agrobacterium vitis</name>
    <name type="common">Rhizobium vitis</name>
    <dbReference type="NCBI Taxonomy" id="373"/>
    <lineage>
        <taxon>Bacteria</taxon>
        <taxon>Pseudomonadati</taxon>
        <taxon>Pseudomonadota</taxon>
        <taxon>Alphaproteobacteria</taxon>
        <taxon>Hyphomicrobiales</taxon>
        <taxon>Rhizobiaceae</taxon>
        <taxon>Rhizobium/Agrobacterium group</taxon>
        <taxon>Agrobacterium</taxon>
    </lineage>
</organism>